<evidence type="ECO:0000256" key="3">
    <source>
        <dbReference type="ARBA" id="ARBA00023015"/>
    </source>
</evidence>
<evidence type="ECO:0000256" key="4">
    <source>
        <dbReference type="ARBA" id="ARBA00023125"/>
    </source>
</evidence>
<dbReference type="GO" id="GO:0043565">
    <property type="term" value="F:sequence-specific DNA binding"/>
    <property type="evidence" value="ECO:0007669"/>
    <property type="project" value="InterPro"/>
</dbReference>
<dbReference type="GO" id="GO:0000156">
    <property type="term" value="F:phosphorelay response regulator activity"/>
    <property type="evidence" value="ECO:0007669"/>
    <property type="project" value="InterPro"/>
</dbReference>
<dbReference type="GO" id="GO:0005737">
    <property type="term" value="C:cytoplasm"/>
    <property type="evidence" value="ECO:0007669"/>
    <property type="project" value="InterPro"/>
</dbReference>
<dbReference type="GO" id="GO:0006355">
    <property type="term" value="P:regulation of DNA-templated transcription"/>
    <property type="evidence" value="ECO:0007669"/>
    <property type="project" value="InterPro"/>
</dbReference>
<keyword evidence="5" id="KW-0804">Transcription</keyword>
<keyword evidence="3" id="KW-0805">Transcription regulation</keyword>
<dbReference type="InterPro" id="IPR003593">
    <property type="entry name" value="AAA+_ATPase"/>
</dbReference>
<comment type="caution">
    <text evidence="7">The sequence shown here is derived from an EMBL/GenBank/DDBJ whole genome shotgun (WGS) entry which is preliminary data.</text>
</comment>
<dbReference type="InterPro" id="IPR025943">
    <property type="entry name" value="Sigma_54_int_dom_ATP-bd_2"/>
</dbReference>
<dbReference type="RefSeq" id="WP_094493726.1">
    <property type="nucleotide sequence ID" value="NZ_JAGIBS010000002.1"/>
</dbReference>
<name>A0AB35C3P5_9GAMM</name>
<dbReference type="GO" id="GO:0005524">
    <property type="term" value="F:ATP binding"/>
    <property type="evidence" value="ECO:0007669"/>
    <property type="project" value="UniProtKB-KW"/>
</dbReference>
<dbReference type="Pfam" id="PF25601">
    <property type="entry name" value="AAA_lid_14"/>
    <property type="match status" value="1"/>
</dbReference>
<dbReference type="SUPFAM" id="SSF46689">
    <property type="entry name" value="Homeodomain-like"/>
    <property type="match status" value="1"/>
</dbReference>
<evidence type="ECO:0000259" key="6">
    <source>
        <dbReference type="PROSITE" id="PS50045"/>
    </source>
</evidence>
<dbReference type="Proteomes" id="UP000680020">
    <property type="component" value="Unassembled WGS sequence"/>
</dbReference>
<dbReference type="PANTHER" id="PTHR32071:SF81">
    <property type="entry name" value="PROPIONATE CATABOLISM OPERON REGULATORY PROTEIN"/>
    <property type="match status" value="1"/>
</dbReference>
<dbReference type="AlphaFoldDB" id="A0AB35C3P5"/>
<dbReference type="InterPro" id="IPR025944">
    <property type="entry name" value="Sigma_54_int_dom_CS"/>
</dbReference>
<feature type="domain" description="Sigma-54 factor interaction" evidence="6">
    <location>
        <begin position="220"/>
        <end position="462"/>
    </location>
</feature>
<dbReference type="InterPro" id="IPR027417">
    <property type="entry name" value="P-loop_NTPase"/>
</dbReference>
<dbReference type="FunFam" id="3.40.50.300:FF:000006">
    <property type="entry name" value="DNA-binding transcriptional regulator NtrC"/>
    <property type="match status" value="1"/>
</dbReference>
<dbReference type="InterPro" id="IPR002078">
    <property type="entry name" value="Sigma_54_int"/>
</dbReference>
<dbReference type="Pfam" id="PF02954">
    <property type="entry name" value="HTH_8"/>
    <property type="match status" value="1"/>
</dbReference>
<dbReference type="Gene3D" id="3.40.50.2300">
    <property type="match status" value="1"/>
</dbReference>
<dbReference type="InterPro" id="IPR058031">
    <property type="entry name" value="AAA_lid_NorR"/>
</dbReference>
<dbReference type="SMART" id="SM00382">
    <property type="entry name" value="AAA"/>
    <property type="match status" value="1"/>
</dbReference>
<reference evidence="7" key="1">
    <citation type="submission" date="2021-03" db="EMBL/GenBank/DDBJ databases">
        <title>Identification and antibiotic profiling of Wohlfahrtiimonas chitiniclastica, an underestimated human pathogen.</title>
        <authorList>
            <person name="Kopf A."/>
            <person name="Bunk B."/>
            <person name="Coldewey S."/>
            <person name="Gunzer F."/>
            <person name="Riedel T."/>
            <person name="Schroettner P."/>
        </authorList>
    </citation>
    <scope>NUCLEOTIDE SEQUENCE</scope>
    <source>
        <strain evidence="7">DSM 100917</strain>
    </source>
</reference>
<sequence length="542" mass="61018">MTMPTKTTTEKPIIWTVSITHLYETFQEMSNEFSEIAEITPIKQSFEEAVQYIRSATKEHHCDAIISAGSNGAYLKDRLSIPVINVRESGFDVMHALATAREISPKIGIINYRKPLPALEKFKQAFNIPIEERIYITRDDAKAAINELKRKGIGVIVGAGLITEMANAAGIPSVFLYSTETIREAFRHAIKIAKQSIHLRKNKLNETKLSLDAKYHVGDIKGFSPEIERVRAAVLLYSKTKAPTLIQGESGTGKELIAHAIHHEYTAHFQHKTGQQKRPFVAINCSAIPESLLESELFGYEEGAFTGSLRGGKAGVFEVANNGTLFLDEIGEMPLSLQNRLLRVLEEKSIVRVGGYHPIPVDVKIIAATHAKLDEWVKAGKFRLDLFYRLSVLRIFNPPLRKRGRDIILLAETLLKQALTSLNLPIRHEYLAALPKCDEALLNYHWPGNIRELRNITERIALYLKANPNQVPNNRMILDLSDERHIHYDEPSILTDPPLISEEPDLAALLKYFKGDKQAVANYLGISRTTLWRKMKALNNHA</sequence>
<dbReference type="Pfam" id="PF06506">
    <property type="entry name" value="PrpR_N"/>
    <property type="match status" value="1"/>
</dbReference>
<dbReference type="GO" id="GO:0019629">
    <property type="term" value="P:propionate catabolic process, 2-methylcitrate cycle"/>
    <property type="evidence" value="ECO:0007669"/>
    <property type="project" value="InterPro"/>
</dbReference>
<dbReference type="Gene3D" id="1.10.10.60">
    <property type="entry name" value="Homeodomain-like"/>
    <property type="match status" value="1"/>
</dbReference>
<protein>
    <submittedName>
        <fullName evidence="7">Propionate catabolism operon regulatory protein PrpR</fullName>
    </submittedName>
</protein>
<evidence type="ECO:0000313" key="7">
    <source>
        <dbReference type="EMBL" id="MBS7825138.1"/>
    </source>
</evidence>
<evidence type="ECO:0000313" key="8">
    <source>
        <dbReference type="Proteomes" id="UP000680020"/>
    </source>
</evidence>
<dbReference type="PROSITE" id="PS00688">
    <property type="entry name" value="SIGMA54_INTERACT_3"/>
    <property type="match status" value="1"/>
</dbReference>
<dbReference type="NCBIfam" id="NF011953">
    <property type="entry name" value="PRK15424.1"/>
    <property type="match status" value="1"/>
</dbReference>
<keyword evidence="4" id="KW-0238">DNA-binding</keyword>
<evidence type="ECO:0000256" key="1">
    <source>
        <dbReference type="ARBA" id="ARBA00022741"/>
    </source>
</evidence>
<evidence type="ECO:0000256" key="5">
    <source>
        <dbReference type="ARBA" id="ARBA00023163"/>
    </source>
</evidence>
<keyword evidence="1" id="KW-0547">Nucleotide-binding</keyword>
<accession>A0AB35C3P5</accession>
<dbReference type="Pfam" id="PF00158">
    <property type="entry name" value="Sigma54_activat"/>
    <property type="match status" value="1"/>
</dbReference>
<gene>
    <name evidence="7" type="primary">prpR</name>
    <name evidence="7" type="ORF">J7561_07975</name>
</gene>
<dbReference type="InterPro" id="IPR009057">
    <property type="entry name" value="Homeodomain-like_sf"/>
</dbReference>
<dbReference type="Gene3D" id="3.40.50.300">
    <property type="entry name" value="P-loop containing nucleotide triphosphate hydrolases"/>
    <property type="match status" value="1"/>
</dbReference>
<dbReference type="PANTHER" id="PTHR32071">
    <property type="entry name" value="TRANSCRIPTIONAL REGULATORY PROTEIN"/>
    <property type="match status" value="1"/>
</dbReference>
<dbReference type="CDD" id="cd00009">
    <property type="entry name" value="AAA"/>
    <property type="match status" value="1"/>
</dbReference>
<proteinExistence type="predicted"/>
<evidence type="ECO:0000256" key="2">
    <source>
        <dbReference type="ARBA" id="ARBA00022840"/>
    </source>
</evidence>
<dbReference type="SUPFAM" id="SSF52540">
    <property type="entry name" value="P-loop containing nucleoside triphosphate hydrolases"/>
    <property type="match status" value="1"/>
</dbReference>
<organism evidence="7 8">
    <name type="scientific">Wohlfahrtiimonas chitiniclastica</name>
    <dbReference type="NCBI Taxonomy" id="400946"/>
    <lineage>
        <taxon>Bacteria</taxon>
        <taxon>Pseudomonadati</taxon>
        <taxon>Pseudomonadota</taxon>
        <taxon>Gammaproteobacteria</taxon>
        <taxon>Cardiobacteriales</taxon>
        <taxon>Ignatzschineriaceae</taxon>
        <taxon>Wohlfahrtiimonas</taxon>
    </lineage>
</organism>
<dbReference type="Gene3D" id="1.10.8.60">
    <property type="match status" value="1"/>
</dbReference>
<dbReference type="PROSITE" id="PS00676">
    <property type="entry name" value="SIGMA54_INTERACT_2"/>
    <property type="match status" value="1"/>
</dbReference>
<dbReference type="EMBL" id="JAGIBU010000007">
    <property type="protein sequence ID" value="MBS7825138.1"/>
    <property type="molecule type" value="Genomic_DNA"/>
</dbReference>
<dbReference type="InterPro" id="IPR010524">
    <property type="entry name" value="Sig_transdc_resp-reg_PrpR_N"/>
</dbReference>
<dbReference type="NCBIfam" id="TIGR02329">
    <property type="entry name" value="propionate_PrpR"/>
    <property type="match status" value="1"/>
</dbReference>
<dbReference type="InterPro" id="IPR002197">
    <property type="entry name" value="HTH_Fis"/>
</dbReference>
<dbReference type="InterPro" id="IPR012704">
    <property type="entry name" value="Sig_transdc_resp-reg_PrpR"/>
</dbReference>
<dbReference type="PROSITE" id="PS50045">
    <property type="entry name" value="SIGMA54_INTERACT_4"/>
    <property type="match status" value="1"/>
</dbReference>
<dbReference type="SUPFAM" id="SSF159800">
    <property type="entry name" value="PrpR receptor domain-like"/>
    <property type="match status" value="1"/>
</dbReference>
<keyword evidence="2" id="KW-0067">ATP-binding</keyword>